<keyword evidence="3" id="KW-1185">Reference proteome</keyword>
<evidence type="ECO:0000313" key="3">
    <source>
        <dbReference type="Proteomes" id="UP000289738"/>
    </source>
</evidence>
<feature type="region of interest" description="Disordered" evidence="1">
    <location>
        <begin position="1"/>
        <end position="69"/>
    </location>
</feature>
<feature type="compositionally biased region" description="Pro residues" evidence="1">
    <location>
        <begin position="124"/>
        <end position="135"/>
    </location>
</feature>
<feature type="compositionally biased region" description="Basic and acidic residues" evidence="1">
    <location>
        <begin position="101"/>
        <end position="112"/>
    </location>
</feature>
<feature type="region of interest" description="Disordered" evidence="1">
    <location>
        <begin position="88"/>
        <end position="149"/>
    </location>
</feature>
<name>A0A444ZTT6_ARAHY</name>
<proteinExistence type="predicted"/>
<comment type="caution">
    <text evidence="2">The sequence shown here is derived from an EMBL/GenBank/DDBJ whole genome shotgun (WGS) entry which is preliminary data.</text>
</comment>
<gene>
    <name evidence="2" type="ORF">Ahy_B03g062306</name>
</gene>
<protein>
    <submittedName>
        <fullName evidence="2">Uncharacterized protein</fullName>
    </submittedName>
</protein>
<accession>A0A444ZTT6</accession>
<evidence type="ECO:0000256" key="1">
    <source>
        <dbReference type="SAM" id="MobiDB-lite"/>
    </source>
</evidence>
<feature type="compositionally biased region" description="Polar residues" evidence="1">
    <location>
        <begin position="36"/>
        <end position="48"/>
    </location>
</feature>
<dbReference type="Proteomes" id="UP000289738">
    <property type="component" value="Chromosome B03"/>
</dbReference>
<organism evidence="2 3">
    <name type="scientific">Arachis hypogaea</name>
    <name type="common">Peanut</name>
    <dbReference type="NCBI Taxonomy" id="3818"/>
    <lineage>
        <taxon>Eukaryota</taxon>
        <taxon>Viridiplantae</taxon>
        <taxon>Streptophyta</taxon>
        <taxon>Embryophyta</taxon>
        <taxon>Tracheophyta</taxon>
        <taxon>Spermatophyta</taxon>
        <taxon>Magnoliopsida</taxon>
        <taxon>eudicotyledons</taxon>
        <taxon>Gunneridae</taxon>
        <taxon>Pentapetalae</taxon>
        <taxon>rosids</taxon>
        <taxon>fabids</taxon>
        <taxon>Fabales</taxon>
        <taxon>Fabaceae</taxon>
        <taxon>Papilionoideae</taxon>
        <taxon>50 kb inversion clade</taxon>
        <taxon>dalbergioids sensu lato</taxon>
        <taxon>Dalbergieae</taxon>
        <taxon>Pterocarpus clade</taxon>
        <taxon>Arachis</taxon>
    </lineage>
</organism>
<dbReference type="EMBL" id="SDMP01000013">
    <property type="protein sequence ID" value="RYR17599.1"/>
    <property type="molecule type" value="Genomic_DNA"/>
</dbReference>
<dbReference type="AlphaFoldDB" id="A0A444ZTT6"/>
<feature type="compositionally biased region" description="Basic and acidic residues" evidence="1">
    <location>
        <begin position="49"/>
        <end position="64"/>
    </location>
</feature>
<evidence type="ECO:0000313" key="2">
    <source>
        <dbReference type="EMBL" id="RYR17599.1"/>
    </source>
</evidence>
<feature type="compositionally biased region" description="Basic and acidic residues" evidence="1">
    <location>
        <begin position="14"/>
        <end position="23"/>
    </location>
</feature>
<sequence length="149" mass="16471">MDTELRWKQNGRSDQNKDKRGAADEFGSSEGFFGNQGHNNRSSSSMRQVRTEGCRTKTAHDSDNKTPPSMEFMLRWQWSPSTLIITRKRQGGRRRGAAAVAKEKRSMEESVDKATLQNMIKNPATPPSPSPPPLPNDGKGAETPLATAT</sequence>
<reference evidence="2 3" key="1">
    <citation type="submission" date="2019-01" db="EMBL/GenBank/DDBJ databases">
        <title>Sequencing of cultivated peanut Arachis hypogaea provides insights into genome evolution and oil improvement.</title>
        <authorList>
            <person name="Chen X."/>
        </authorList>
    </citation>
    <scope>NUCLEOTIDE SEQUENCE [LARGE SCALE GENOMIC DNA]</scope>
    <source>
        <strain evidence="3">cv. Fuhuasheng</strain>
        <tissue evidence="2">Leaves</tissue>
    </source>
</reference>